<dbReference type="Proteomes" id="UP000736335">
    <property type="component" value="Unassembled WGS sequence"/>
</dbReference>
<sequence>MATKDLDPRRLSNVSCSTLFEESGVAELGTARGLTLGYVWKSPSFDGLRTRSLTTTIRLSTLGDVAVASHIKSTNSKKHPLTSERFRGVTDRRQDGSVLATHSTGRHRNPRRNSGLTYTGVSHASPGQTDWGFHNVDPVVDGCVVYDVPECHDQKDTGPRAFELSPADVPMKVRKPKQLKARGHEVLPSVSRLSSIPLSGLGEPSFRHGFETPSNFRCNLSVFSKRAGKISNPPTPMTPSITGWPGT</sequence>
<protein>
    <submittedName>
        <fullName evidence="2">Uncharacterized protein</fullName>
    </submittedName>
</protein>
<keyword evidence="3" id="KW-1185">Reference proteome</keyword>
<evidence type="ECO:0000256" key="1">
    <source>
        <dbReference type="SAM" id="MobiDB-lite"/>
    </source>
</evidence>
<dbReference type="EMBL" id="WIUZ02000004">
    <property type="protein sequence ID" value="KAF9788719.1"/>
    <property type="molecule type" value="Genomic_DNA"/>
</dbReference>
<comment type="caution">
    <text evidence="2">The sequence shown here is derived from an EMBL/GenBank/DDBJ whole genome shotgun (WGS) entry which is preliminary data.</text>
</comment>
<reference evidence="2" key="1">
    <citation type="journal article" date="2020" name="Nat. Commun.">
        <title>Large-scale genome sequencing of mycorrhizal fungi provides insights into the early evolution of symbiotic traits.</title>
        <authorList>
            <person name="Miyauchi S."/>
            <person name="Kiss E."/>
            <person name="Kuo A."/>
            <person name="Drula E."/>
            <person name="Kohler A."/>
            <person name="Sanchez-Garcia M."/>
            <person name="Morin E."/>
            <person name="Andreopoulos B."/>
            <person name="Barry K.W."/>
            <person name="Bonito G."/>
            <person name="Buee M."/>
            <person name="Carver A."/>
            <person name="Chen C."/>
            <person name="Cichocki N."/>
            <person name="Clum A."/>
            <person name="Culley D."/>
            <person name="Crous P.W."/>
            <person name="Fauchery L."/>
            <person name="Girlanda M."/>
            <person name="Hayes R.D."/>
            <person name="Keri Z."/>
            <person name="LaButti K."/>
            <person name="Lipzen A."/>
            <person name="Lombard V."/>
            <person name="Magnuson J."/>
            <person name="Maillard F."/>
            <person name="Murat C."/>
            <person name="Nolan M."/>
            <person name="Ohm R.A."/>
            <person name="Pangilinan J."/>
            <person name="Pereira M.F."/>
            <person name="Perotto S."/>
            <person name="Peter M."/>
            <person name="Pfister S."/>
            <person name="Riley R."/>
            <person name="Sitrit Y."/>
            <person name="Stielow J.B."/>
            <person name="Szollosi G."/>
            <person name="Zifcakova L."/>
            <person name="Stursova M."/>
            <person name="Spatafora J.W."/>
            <person name="Tedersoo L."/>
            <person name="Vaario L.M."/>
            <person name="Yamada A."/>
            <person name="Yan M."/>
            <person name="Wang P."/>
            <person name="Xu J."/>
            <person name="Bruns T."/>
            <person name="Baldrian P."/>
            <person name="Vilgalys R."/>
            <person name="Dunand C."/>
            <person name="Henrissat B."/>
            <person name="Grigoriev I.V."/>
            <person name="Hibbett D."/>
            <person name="Nagy L.G."/>
            <person name="Martin F.M."/>
        </authorList>
    </citation>
    <scope>NUCLEOTIDE SEQUENCE</scope>
    <source>
        <strain evidence="2">UH-Tt-Lm1</strain>
    </source>
</reference>
<name>A0A9P6L969_9AGAM</name>
<gene>
    <name evidence="2" type="ORF">BJ322DRAFT_1217689</name>
</gene>
<proteinExistence type="predicted"/>
<feature type="region of interest" description="Disordered" evidence="1">
    <location>
        <begin position="100"/>
        <end position="120"/>
    </location>
</feature>
<organism evidence="2 3">
    <name type="scientific">Thelephora terrestris</name>
    <dbReference type="NCBI Taxonomy" id="56493"/>
    <lineage>
        <taxon>Eukaryota</taxon>
        <taxon>Fungi</taxon>
        <taxon>Dikarya</taxon>
        <taxon>Basidiomycota</taxon>
        <taxon>Agaricomycotina</taxon>
        <taxon>Agaricomycetes</taxon>
        <taxon>Thelephorales</taxon>
        <taxon>Thelephoraceae</taxon>
        <taxon>Thelephora</taxon>
    </lineage>
</organism>
<evidence type="ECO:0000313" key="2">
    <source>
        <dbReference type="EMBL" id="KAF9788719.1"/>
    </source>
</evidence>
<evidence type="ECO:0000313" key="3">
    <source>
        <dbReference type="Proteomes" id="UP000736335"/>
    </source>
</evidence>
<dbReference type="AlphaFoldDB" id="A0A9P6L969"/>
<accession>A0A9P6L969</accession>
<reference evidence="2" key="2">
    <citation type="submission" date="2020-11" db="EMBL/GenBank/DDBJ databases">
        <authorList>
            <consortium name="DOE Joint Genome Institute"/>
            <person name="Kuo A."/>
            <person name="Miyauchi S."/>
            <person name="Kiss E."/>
            <person name="Drula E."/>
            <person name="Kohler A."/>
            <person name="Sanchez-Garcia M."/>
            <person name="Andreopoulos B."/>
            <person name="Barry K.W."/>
            <person name="Bonito G."/>
            <person name="Buee M."/>
            <person name="Carver A."/>
            <person name="Chen C."/>
            <person name="Cichocki N."/>
            <person name="Clum A."/>
            <person name="Culley D."/>
            <person name="Crous P.W."/>
            <person name="Fauchery L."/>
            <person name="Girlanda M."/>
            <person name="Hayes R."/>
            <person name="Keri Z."/>
            <person name="Labutti K."/>
            <person name="Lipzen A."/>
            <person name="Lombard V."/>
            <person name="Magnuson J."/>
            <person name="Maillard F."/>
            <person name="Morin E."/>
            <person name="Murat C."/>
            <person name="Nolan M."/>
            <person name="Ohm R."/>
            <person name="Pangilinan J."/>
            <person name="Pereira M."/>
            <person name="Perotto S."/>
            <person name="Peter M."/>
            <person name="Riley R."/>
            <person name="Sitrit Y."/>
            <person name="Stielow B."/>
            <person name="Szollosi G."/>
            <person name="Zifcakova L."/>
            <person name="Stursova M."/>
            <person name="Spatafora J.W."/>
            <person name="Tedersoo L."/>
            <person name="Vaario L.-M."/>
            <person name="Yamada A."/>
            <person name="Yan M."/>
            <person name="Wang P."/>
            <person name="Xu J."/>
            <person name="Bruns T."/>
            <person name="Baldrian P."/>
            <person name="Vilgalys R."/>
            <person name="Henrissat B."/>
            <person name="Grigoriev I.V."/>
            <person name="Hibbett D."/>
            <person name="Nagy L.G."/>
            <person name="Martin F.M."/>
        </authorList>
    </citation>
    <scope>NUCLEOTIDE SEQUENCE</scope>
    <source>
        <strain evidence="2">UH-Tt-Lm1</strain>
    </source>
</reference>